<dbReference type="Proteomes" id="UP000178175">
    <property type="component" value="Unassembled WGS sequence"/>
</dbReference>
<accession>A0A1G2TEC5</accession>
<dbReference type="InterPro" id="IPR051404">
    <property type="entry name" value="TA_system_antitoxin"/>
</dbReference>
<dbReference type="InterPro" id="IPR035069">
    <property type="entry name" value="TTHA1013/TTHA0281-like"/>
</dbReference>
<evidence type="ECO:0000313" key="2">
    <source>
        <dbReference type="EMBL" id="OHA95630.1"/>
    </source>
</evidence>
<organism evidence="2 3">
    <name type="scientific">Candidatus Zambryskibacteria bacterium RIFCSPHIGHO2_02_FULL_43_14</name>
    <dbReference type="NCBI Taxonomy" id="1802748"/>
    <lineage>
        <taxon>Bacteria</taxon>
        <taxon>Candidatus Zambryskiibacteriota</taxon>
    </lineage>
</organism>
<gene>
    <name evidence="2" type="ORF">A3C70_02240</name>
</gene>
<feature type="domain" description="HicB-like antitoxin of toxin-antitoxin system" evidence="1">
    <location>
        <begin position="7"/>
        <end position="63"/>
    </location>
</feature>
<evidence type="ECO:0000313" key="3">
    <source>
        <dbReference type="Proteomes" id="UP000178175"/>
    </source>
</evidence>
<evidence type="ECO:0000259" key="1">
    <source>
        <dbReference type="Pfam" id="PF15919"/>
    </source>
</evidence>
<comment type="caution">
    <text evidence="2">The sequence shown here is derived from an EMBL/GenBank/DDBJ whole genome shotgun (WGS) entry which is preliminary data.</text>
</comment>
<dbReference type="AlphaFoldDB" id="A0A1G2TEC5"/>
<dbReference type="InterPro" id="IPR031807">
    <property type="entry name" value="HicB-like"/>
</dbReference>
<proteinExistence type="predicted"/>
<reference evidence="2 3" key="1">
    <citation type="journal article" date="2016" name="Nat. Commun.">
        <title>Thousands of microbial genomes shed light on interconnected biogeochemical processes in an aquifer system.</title>
        <authorList>
            <person name="Anantharaman K."/>
            <person name="Brown C.T."/>
            <person name="Hug L.A."/>
            <person name="Sharon I."/>
            <person name="Castelle C.J."/>
            <person name="Probst A.J."/>
            <person name="Thomas B.C."/>
            <person name="Singh A."/>
            <person name="Wilkins M.J."/>
            <person name="Karaoz U."/>
            <person name="Brodie E.L."/>
            <person name="Williams K.H."/>
            <person name="Hubbard S.S."/>
            <person name="Banfield J.F."/>
        </authorList>
    </citation>
    <scope>NUCLEOTIDE SEQUENCE [LARGE SCALE GENOMIC DNA]</scope>
</reference>
<dbReference type="EMBL" id="MHVR01000021">
    <property type="protein sequence ID" value="OHA95630.1"/>
    <property type="molecule type" value="Genomic_DNA"/>
</dbReference>
<dbReference type="PANTHER" id="PTHR34504">
    <property type="entry name" value="ANTITOXIN HICB"/>
    <property type="match status" value="1"/>
</dbReference>
<dbReference type="Gene3D" id="3.30.160.250">
    <property type="match status" value="1"/>
</dbReference>
<protein>
    <recommendedName>
        <fullName evidence="1">HicB-like antitoxin of toxin-antitoxin system domain-containing protein</fullName>
    </recommendedName>
</protein>
<sequence length="82" mass="9053">MEKRLTYNIQIERDEDGVYVVSVPALPGCLTQGRTFDEALKMAQDAIFGFVSVLAKRGEDVPVDHSRTSPFTVSIISPRVLA</sequence>
<dbReference type="Pfam" id="PF15919">
    <property type="entry name" value="HicB_lk_antitox"/>
    <property type="match status" value="1"/>
</dbReference>
<dbReference type="PANTHER" id="PTHR34504:SF2">
    <property type="entry name" value="UPF0150 PROTEIN SSL0259"/>
    <property type="match status" value="1"/>
</dbReference>
<name>A0A1G2TEC5_9BACT</name>
<dbReference type="SUPFAM" id="SSF143100">
    <property type="entry name" value="TTHA1013/TTHA0281-like"/>
    <property type="match status" value="1"/>
</dbReference>